<feature type="region of interest" description="Disordered" evidence="7">
    <location>
        <begin position="1"/>
        <end position="25"/>
    </location>
</feature>
<feature type="transmembrane region" description="Helical" evidence="8">
    <location>
        <begin position="78"/>
        <end position="96"/>
    </location>
</feature>
<sequence>MSNEQNQELNPVVRGGSPSHRNHTSININKKKDWTIGLIMLSIVVFSWVTSSFLISLIFEDDSYRKPFFITYLNTSSFTLYLLPTLKNIVLNYYKFGSFQIMEELRHEEEEEEGNNDNDDEDRFGGYRRSRYTEDEDNVLLDIESEITIVTDNNHQSNSILSGTKSSNYKPLSLNETIKLAAQFCILWFLANLANNASLSYTSVTSQTILSSTSSFFTLLIGYLYHVEKFSHVKVWASVVSFLGIVLLTRSDIVATTNSISDKNALIIILYGNILALVSAVLYGLYTTLLKLKIKHENRINMKIFLGFVGVFTLIFLWPSLIIFNYLNIEKFEFPTGQKVLLIILVNGIITFIGDYCWAKAMLLTSPLTVTVGISTTIPFAMFGDIVIFHTKSLSLVYLLGAILIGGSFFILNKEESEEHTTSNDI</sequence>
<feature type="region of interest" description="Disordered" evidence="7">
    <location>
        <begin position="107"/>
        <end position="126"/>
    </location>
</feature>
<dbReference type="InterPro" id="IPR037185">
    <property type="entry name" value="EmrE-like"/>
</dbReference>
<evidence type="ECO:0000256" key="7">
    <source>
        <dbReference type="SAM" id="MobiDB-lite"/>
    </source>
</evidence>
<keyword evidence="11" id="KW-1185">Reference proteome</keyword>
<comment type="subcellular location">
    <subcellularLocation>
        <location evidence="1">Membrane</location>
        <topology evidence="1">Multi-pass membrane protein</topology>
    </subcellularLocation>
</comment>
<protein>
    <submittedName>
        <fullName evidence="10">Related to integral membrane protein</fullName>
    </submittedName>
</protein>
<keyword evidence="6 8" id="KW-0472">Membrane</keyword>
<feature type="transmembrane region" description="Helical" evidence="8">
    <location>
        <begin position="265"/>
        <end position="292"/>
    </location>
</feature>
<evidence type="ECO:0000256" key="3">
    <source>
        <dbReference type="ARBA" id="ARBA00022448"/>
    </source>
</evidence>
<evidence type="ECO:0000313" key="11">
    <source>
        <dbReference type="Proteomes" id="UP000262825"/>
    </source>
</evidence>
<keyword evidence="3" id="KW-0813">Transport</keyword>
<dbReference type="PANTHER" id="PTHR23051:SF0">
    <property type="entry name" value="SOLUTE CARRIER FAMILY 35 MEMBER F5"/>
    <property type="match status" value="1"/>
</dbReference>
<accession>A0A376B6R1</accession>
<feature type="transmembrane region" description="Helical" evidence="8">
    <location>
        <begin position="339"/>
        <end position="358"/>
    </location>
</feature>
<keyword evidence="4 8" id="KW-0812">Transmembrane</keyword>
<dbReference type="Pfam" id="PF13127">
    <property type="entry name" value="DUF3955"/>
    <property type="match status" value="1"/>
</dbReference>
<dbReference type="Proteomes" id="UP000262825">
    <property type="component" value="Unassembled WGS sequence"/>
</dbReference>
<dbReference type="GO" id="GO:0000329">
    <property type="term" value="C:fungal-type vacuole membrane"/>
    <property type="evidence" value="ECO:0007669"/>
    <property type="project" value="TreeGrafter"/>
</dbReference>
<evidence type="ECO:0000256" key="5">
    <source>
        <dbReference type="ARBA" id="ARBA00022989"/>
    </source>
</evidence>
<evidence type="ECO:0000256" key="1">
    <source>
        <dbReference type="ARBA" id="ARBA00004141"/>
    </source>
</evidence>
<evidence type="ECO:0000313" key="10">
    <source>
        <dbReference type="EMBL" id="SSD60373.1"/>
    </source>
</evidence>
<organism evidence="10 11">
    <name type="scientific">Saccharomycodes ludwigii</name>
    <dbReference type="NCBI Taxonomy" id="36035"/>
    <lineage>
        <taxon>Eukaryota</taxon>
        <taxon>Fungi</taxon>
        <taxon>Dikarya</taxon>
        <taxon>Ascomycota</taxon>
        <taxon>Saccharomycotina</taxon>
        <taxon>Saccharomycetes</taxon>
        <taxon>Saccharomycodales</taxon>
        <taxon>Saccharomycodaceae</taxon>
        <taxon>Saccharomycodes</taxon>
    </lineage>
</organism>
<evidence type="ECO:0000256" key="6">
    <source>
        <dbReference type="ARBA" id="ARBA00023136"/>
    </source>
</evidence>
<dbReference type="EMBL" id="UFAJ01000338">
    <property type="protein sequence ID" value="SSD60373.1"/>
    <property type="molecule type" value="Genomic_DNA"/>
</dbReference>
<evidence type="ECO:0000256" key="8">
    <source>
        <dbReference type="SAM" id="Phobius"/>
    </source>
</evidence>
<name>A0A376B6R1_9ASCO</name>
<dbReference type="InterPro" id="IPR009262">
    <property type="entry name" value="SLC35_F1/F2/F6"/>
</dbReference>
<dbReference type="OrthoDB" id="1436450at2759"/>
<dbReference type="SUPFAM" id="SSF103481">
    <property type="entry name" value="Multidrug resistance efflux transporter EmrE"/>
    <property type="match status" value="1"/>
</dbReference>
<feature type="transmembrane region" description="Helical" evidence="8">
    <location>
        <begin position="370"/>
        <end position="389"/>
    </location>
</feature>
<dbReference type="PANTHER" id="PTHR23051">
    <property type="entry name" value="SOLUTE CARRIER FAMILY 35, MEMBER F5"/>
    <property type="match status" value="1"/>
</dbReference>
<dbReference type="Pfam" id="PF06027">
    <property type="entry name" value="SLC35F"/>
    <property type="match status" value="1"/>
</dbReference>
<proteinExistence type="inferred from homology"/>
<dbReference type="AlphaFoldDB" id="A0A376B6R1"/>
<dbReference type="InterPro" id="IPR025016">
    <property type="entry name" value="DUF3955"/>
</dbReference>
<feature type="transmembrane region" description="Helical" evidence="8">
    <location>
        <begin position="395"/>
        <end position="412"/>
    </location>
</feature>
<feature type="transmembrane region" description="Helical" evidence="8">
    <location>
        <begin position="209"/>
        <end position="226"/>
    </location>
</feature>
<dbReference type="GO" id="GO:0022857">
    <property type="term" value="F:transmembrane transporter activity"/>
    <property type="evidence" value="ECO:0007669"/>
    <property type="project" value="InterPro"/>
</dbReference>
<evidence type="ECO:0000259" key="9">
    <source>
        <dbReference type="Pfam" id="PF13127"/>
    </source>
</evidence>
<feature type="transmembrane region" description="Helical" evidence="8">
    <location>
        <begin position="304"/>
        <end position="327"/>
    </location>
</feature>
<comment type="similarity">
    <text evidence="2">Belongs to the SLC35F solute transporter family.</text>
</comment>
<feature type="transmembrane region" description="Helical" evidence="8">
    <location>
        <begin position="34"/>
        <end position="58"/>
    </location>
</feature>
<feature type="transmembrane region" description="Helical" evidence="8">
    <location>
        <begin position="233"/>
        <end position="253"/>
    </location>
</feature>
<feature type="compositionally biased region" description="Acidic residues" evidence="7">
    <location>
        <begin position="109"/>
        <end position="122"/>
    </location>
</feature>
<keyword evidence="5 8" id="KW-1133">Transmembrane helix</keyword>
<evidence type="ECO:0000256" key="4">
    <source>
        <dbReference type="ARBA" id="ARBA00022692"/>
    </source>
</evidence>
<reference evidence="11" key="1">
    <citation type="submission" date="2018-06" db="EMBL/GenBank/DDBJ databases">
        <authorList>
            <person name="Guldener U."/>
        </authorList>
    </citation>
    <scope>NUCLEOTIDE SEQUENCE [LARGE SCALE GENOMIC DNA]</scope>
    <source>
        <strain evidence="11">UTAD17</strain>
    </source>
</reference>
<feature type="domain" description="DUF3955" evidence="9">
    <location>
        <begin position="35"/>
        <end position="80"/>
    </location>
</feature>
<dbReference type="VEuPathDB" id="FungiDB:SCODWIG_02134"/>
<evidence type="ECO:0000256" key="2">
    <source>
        <dbReference type="ARBA" id="ARBA00007863"/>
    </source>
</evidence>
<gene>
    <name evidence="10" type="ORF">SCODWIG_02134</name>
</gene>